<gene>
    <name evidence="2" type="ORF">PVAP13_1NG148438</name>
</gene>
<dbReference type="Proteomes" id="UP000823388">
    <property type="component" value="Chromosome 1N"/>
</dbReference>
<dbReference type="EMBL" id="CM029038">
    <property type="protein sequence ID" value="KAG2650161.1"/>
    <property type="molecule type" value="Genomic_DNA"/>
</dbReference>
<feature type="region of interest" description="Disordered" evidence="1">
    <location>
        <begin position="87"/>
        <end position="110"/>
    </location>
</feature>
<protein>
    <submittedName>
        <fullName evidence="2">Uncharacterized protein</fullName>
    </submittedName>
</protein>
<comment type="caution">
    <text evidence="2">The sequence shown here is derived from an EMBL/GenBank/DDBJ whole genome shotgun (WGS) entry which is preliminary data.</text>
</comment>
<evidence type="ECO:0000313" key="2">
    <source>
        <dbReference type="EMBL" id="KAG2650161.1"/>
    </source>
</evidence>
<organism evidence="2 3">
    <name type="scientific">Panicum virgatum</name>
    <name type="common">Blackwell switchgrass</name>
    <dbReference type="NCBI Taxonomy" id="38727"/>
    <lineage>
        <taxon>Eukaryota</taxon>
        <taxon>Viridiplantae</taxon>
        <taxon>Streptophyta</taxon>
        <taxon>Embryophyta</taxon>
        <taxon>Tracheophyta</taxon>
        <taxon>Spermatophyta</taxon>
        <taxon>Magnoliopsida</taxon>
        <taxon>Liliopsida</taxon>
        <taxon>Poales</taxon>
        <taxon>Poaceae</taxon>
        <taxon>PACMAD clade</taxon>
        <taxon>Panicoideae</taxon>
        <taxon>Panicodae</taxon>
        <taxon>Paniceae</taxon>
        <taxon>Panicinae</taxon>
        <taxon>Panicum</taxon>
        <taxon>Panicum sect. Hiantes</taxon>
    </lineage>
</organism>
<evidence type="ECO:0000313" key="3">
    <source>
        <dbReference type="Proteomes" id="UP000823388"/>
    </source>
</evidence>
<accession>A0A8T0WKM3</accession>
<dbReference type="AlphaFoldDB" id="A0A8T0WKM3"/>
<name>A0A8T0WKM3_PANVG</name>
<sequence>MLALDIRTGANDHPVPKASLSLLDISKSLTTPHSYLYPSYFSTSNLSVPYPLSLKKPGMWAASRWPLPRSARTPLAAERKELPGVRAASRWPLPPPGAAVVRRPPLPPQSTRAPLAAMQKILEFGTAG</sequence>
<reference evidence="2" key="1">
    <citation type="submission" date="2020-05" db="EMBL/GenBank/DDBJ databases">
        <title>WGS assembly of Panicum virgatum.</title>
        <authorList>
            <person name="Lovell J.T."/>
            <person name="Jenkins J."/>
            <person name="Shu S."/>
            <person name="Juenger T.E."/>
            <person name="Schmutz J."/>
        </authorList>
    </citation>
    <scope>NUCLEOTIDE SEQUENCE</scope>
    <source>
        <strain evidence="2">AP13</strain>
    </source>
</reference>
<keyword evidence="3" id="KW-1185">Reference proteome</keyword>
<evidence type="ECO:0000256" key="1">
    <source>
        <dbReference type="SAM" id="MobiDB-lite"/>
    </source>
</evidence>
<proteinExistence type="predicted"/>